<gene>
    <name evidence="1" type="ORF">GMA8713_00011</name>
</gene>
<organism evidence="1 2">
    <name type="scientific">Grimontia marina</name>
    <dbReference type="NCBI Taxonomy" id="646534"/>
    <lineage>
        <taxon>Bacteria</taxon>
        <taxon>Pseudomonadati</taxon>
        <taxon>Pseudomonadota</taxon>
        <taxon>Gammaproteobacteria</taxon>
        <taxon>Vibrionales</taxon>
        <taxon>Vibrionaceae</taxon>
        <taxon>Grimontia</taxon>
    </lineage>
</organism>
<keyword evidence="2" id="KW-1185">Reference proteome</keyword>
<proteinExistence type="predicted"/>
<name>A0A128ER07_9GAMM</name>
<sequence>MLSLELNMLLNLYVVAKLLSDSFSSVAFEKSPYEMGSLYILVSCFDDALLVFNPYPKIIHHGTLLHYLFGYIYCSSINYIC</sequence>
<evidence type="ECO:0000313" key="1">
    <source>
        <dbReference type="EMBL" id="CZF77088.1"/>
    </source>
</evidence>
<accession>A0A128ER07</accession>
<reference evidence="2" key="1">
    <citation type="submission" date="2016-02" db="EMBL/GenBank/DDBJ databases">
        <authorList>
            <person name="Rodrigo-Torres Lidia"/>
            <person name="Arahal R.David."/>
        </authorList>
    </citation>
    <scope>NUCLEOTIDE SEQUENCE [LARGE SCALE GENOMIC DNA]</scope>
    <source>
        <strain evidence="2">CECT 8713</strain>
    </source>
</reference>
<dbReference type="EMBL" id="FIZY01000001">
    <property type="protein sequence ID" value="CZF77088.1"/>
    <property type="molecule type" value="Genomic_DNA"/>
</dbReference>
<dbReference type="AlphaFoldDB" id="A0A128ER07"/>
<evidence type="ECO:0000313" key="2">
    <source>
        <dbReference type="Proteomes" id="UP000073601"/>
    </source>
</evidence>
<protein>
    <submittedName>
        <fullName evidence="1">Uncharacterized protein</fullName>
    </submittedName>
</protein>
<dbReference type="Proteomes" id="UP000073601">
    <property type="component" value="Unassembled WGS sequence"/>
</dbReference>